<dbReference type="InterPro" id="IPR039426">
    <property type="entry name" value="TonB-dep_rcpt-like"/>
</dbReference>
<comment type="caution">
    <text evidence="13">The sequence shown here is derived from an EMBL/GenBank/DDBJ whole genome shotgun (WGS) entry which is preliminary data.</text>
</comment>
<feature type="signal peptide" evidence="10">
    <location>
        <begin position="1"/>
        <end position="19"/>
    </location>
</feature>
<dbReference type="InterPro" id="IPR037066">
    <property type="entry name" value="Plug_dom_sf"/>
</dbReference>
<evidence type="ECO:0000256" key="5">
    <source>
        <dbReference type="ARBA" id="ARBA00023077"/>
    </source>
</evidence>
<dbReference type="Gene3D" id="2.40.170.20">
    <property type="entry name" value="TonB-dependent receptor, beta-barrel domain"/>
    <property type="match status" value="1"/>
</dbReference>
<evidence type="ECO:0000256" key="10">
    <source>
        <dbReference type="SAM" id="SignalP"/>
    </source>
</evidence>
<dbReference type="Proteomes" id="UP000319023">
    <property type="component" value="Unassembled WGS sequence"/>
</dbReference>
<gene>
    <name evidence="13" type="ORF">EVB01_02915</name>
</gene>
<keyword evidence="10" id="KW-0732">Signal</keyword>
<evidence type="ECO:0000256" key="4">
    <source>
        <dbReference type="ARBA" id="ARBA00022692"/>
    </source>
</evidence>
<evidence type="ECO:0000256" key="7">
    <source>
        <dbReference type="ARBA" id="ARBA00023237"/>
    </source>
</evidence>
<reference evidence="13 14" key="1">
    <citation type="submission" date="2019-02" db="EMBL/GenBank/DDBJ databases">
        <title>Prokaryotic population dynamics and viral predation in marine succession experiment using metagenomics: the confinement effect.</title>
        <authorList>
            <person name="Haro-Moreno J.M."/>
            <person name="Rodriguez-Valera F."/>
            <person name="Lopez-Perez M."/>
        </authorList>
    </citation>
    <scope>NUCLEOTIDE SEQUENCE [LARGE SCALE GENOMIC DNA]</scope>
    <source>
        <strain evidence="13">MED-G168</strain>
    </source>
</reference>
<feature type="domain" description="TonB-dependent receptor-like beta-barrel" evidence="11">
    <location>
        <begin position="362"/>
        <end position="790"/>
    </location>
</feature>
<evidence type="ECO:0000256" key="1">
    <source>
        <dbReference type="ARBA" id="ARBA00004571"/>
    </source>
</evidence>
<comment type="similarity">
    <text evidence="8 9">Belongs to the TonB-dependent receptor family.</text>
</comment>
<evidence type="ECO:0000259" key="12">
    <source>
        <dbReference type="Pfam" id="PF07715"/>
    </source>
</evidence>
<organism evidence="13 14">
    <name type="scientific">SAR86 cluster bacterium</name>
    <dbReference type="NCBI Taxonomy" id="2030880"/>
    <lineage>
        <taxon>Bacteria</taxon>
        <taxon>Pseudomonadati</taxon>
        <taxon>Pseudomonadota</taxon>
        <taxon>Gammaproteobacteria</taxon>
        <taxon>SAR86 cluster</taxon>
    </lineage>
</organism>
<dbReference type="Pfam" id="PF07715">
    <property type="entry name" value="Plug"/>
    <property type="match status" value="1"/>
</dbReference>
<dbReference type="AlphaFoldDB" id="A0A520LQX1"/>
<feature type="domain" description="TonB-dependent receptor plug" evidence="12">
    <location>
        <begin position="51"/>
        <end position="173"/>
    </location>
</feature>
<feature type="chain" id="PRO_5021769947" evidence="10">
    <location>
        <begin position="20"/>
        <end position="839"/>
    </location>
</feature>
<keyword evidence="4 8" id="KW-0812">Transmembrane</keyword>
<dbReference type="Pfam" id="PF00593">
    <property type="entry name" value="TonB_dep_Rec_b-barrel"/>
    <property type="match status" value="1"/>
</dbReference>
<keyword evidence="5 9" id="KW-0798">TonB box</keyword>
<evidence type="ECO:0000256" key="9">
    <source>
        <dbReference type="RuleBase" id="RU003357"/>
    </source>
</evidence>
<evidence type="ECO:0000256" key="2">
    <source>
        <dbReference type="ARBA" id="ARBA00022448"/>
    </source>
</evidence>
<dbReference type="EMBL" id="SHBN01000053">
    <property type="protein sequence ID" value="RZO10788.1"/>
    <property type="molecule type" value="Genomic_DNA"/>
</dbReference>
<protein>
    <submittedName>
        <fullName evidence="13">TonB-dependent receptor</fullName>
    </submittedName>
</protein>
<evidence type="ECO:0000313" key="13">
    <source>
        <dbReference type="EMBL" id="RZO10788.1"/>
    </source>
</evidence>
<dbReference type="GO" id="GO:0009279">
    <property type="term" value="C:cell outer membrane"/>
    <property type="evidence" value="ECO:0007669"/>
    <property type="project" value="UniProtKB-SubCell"/>
</dbReference>
<dbReference type="PROSITE" id="PS52016">
    <property type="entry name" value="TONB_DEPENDENT_REC_3"/>
    <property type="match status" value="1"/>
</dbReference>
<comment type="subcellular location">
    <subcellularLocation>
        <location evidence="1 8">Cell outer membrane</location>
        <topology evidence="1 8">Multi-pass membrane protein</topology>
    </subcellularLocation>
</comment>
<accession>A0A520LQX1</accession>
<keyword evidence="2 8" id="KW-0813">Transport</keyword>
<dbReference type="Gene3D" id="2.170.130.10">
    <property type="entry name" value="TonB-dependent receptor, plug domain"/>
    <property type="match status" value="1"/>
</dbReference>
<evidence type="ECO:0000259" key="11">
    <source>
        <dbReference type="Pfam" id="PF00593"/>
    </source>
</evidence>
<keyword evidence="13" id="KW-0675">Receptor</keyword>
<keyword evidence="3 8" id="KW-1134">Transmembrane beta strand</keyword>
<dbReference type="SUPFAM" id="SSF56935">
    <property type="entry name" value="Porins"/>
    <property type="match status" value="1"/>
</dbReference>
<dbReference type="InterPro" id="IPR000531">
    <property type="entry name" value="Beta-barrel_TonB"/>
</dbReference>
<evidence type="ECO:0000256" key="8">
    <source>
        <dbReference type="PROSITE-ProRule" id="PRU01360"/>
    </source>
</evidence>
<name>A0A520LQX1_9GAMM</name>
<proteinExistence type="inferred from homology"/>
<dbReference type="PANTHER" id="PTHR47234:SF3">
    <property type="entry name" value="SECRETIN_TONB SHORT N-TERMINAL DOMAIN-CONTAINING PROTEIN"/>
    <property type="match status" value="1"/>
</dbReference>
<dbReference type="InterPro" id="IPR012910">
    <property type="entry name" value="Plug_dom"/>
</dbReference>
<evidence type="ECO:0000313" key="14">
    <source>
        <dbReference type="Proteomes" id="UP000319023"/>
    </source>
</evidence>
<evidence type="ECO:0000256" key="6">
    <source>
        <dbReference type="ARBA" id="ARBA00023136"/>
    </source>
</evidence>
<dbReference type="PANTHER" id="PTHR47234">
    <property type="match status" value="1"/>
</dbReference>
<keyword evidence="7 8" id="KW-0998">Cell outer membrane</keyword>
<evidence type="ECO:0000256" key="3">
    <source>
        <dbReference type="ARBA" id="ARBA00022452"/>
    </source>
</evidence>
<dbReference type="InterPro" id="IPR036942">
    <property type="entry name" value="Beta-barrel_TonB_sf"/>
</dbReference>
<sequence>MLNKAIWTASKLSLITVFAVSSMLSVDTFSQDSEFVEEVVSIGTRGKPRSVSSSPVPVDVLSAEDISKTGTDDLLMQLQGSVPSLNVHLQPISDAASMIRPANLRGLSADSTLIFTNGKRRHHASVIAFQGGGVNDGSQGADISVIPAIALKRVEVLRDGASAQYGSDAIAGVINFVLDDISEGGSLSYKMGEYTEGDGATTTIAGKYGMPLGQDGFVTTSFQIRQADDTSRSEQRPDCASLVAGGNSAVANPCQIWGAPIVDDDVTFFMNSGVTNSDGSESYMFGNYSERDVDGGFYYRNPDGRSGVFTIGDYRAVGNVDGTCSYGTGASGQVDPSNYAVRDAIMADPSCFLMNEIAPGGYTPRFLGNITDTSLTIGRRGDITDGFLSGHSYDLSGSVGRNEADFGLNNTVNPSMGPDTPRNFYTGSYIELEKVFNFDLTRVVDSMTIAYGAEWREETFEVISGEEASWKAGKYALQGFNVGSHGFAGFSPDSQGAFTRRSYGLYVDLENQVSDELLLGGSFRYEDYSTFGDTNDFKLNARYQVSENLAWRASTSTGFRAPTQGQVNVVNTQTTLVDGQLTQAQTLPGFKLGAGQLKPEEATNTSFGLVYDAGDLSLTADFFVIELEDRVALTSNAAPTAAQVAAMGAAGIPNPELIGQVNYFTNDFDTETTGYDLVATYSTMLFGADADISAAWNHTETEVTNSGAVTGASKIRRLEEGLPEDRMTITVAQTWSDRVSSFVRANMYGEYYAVHADWFGTTSDAEWTVDASVSIDLTDNFYLSAGVQNLFDTEALKIDGSAGAKGEGVPGNVLGGIYYETSPYGIEGAFWYLKAGYNF</sequence>
<keyword evidence="6 8" id="KW-0472">Membrane</keyword>